<feature type="domain" description="Response regulatory" evidence="3">
    <location>
        <begin position="145"/>
        <end position="258"/>
    </location>
</feature>
<dbReference type="InterPro" id="IPR011006">
    <property type="entry name" value="CheY-like_superfamily"/>
</dbReference>
<dbReference type="InterPro" id="IPR001789">
    <property type="entry name" value="Sig_transdc_resp-reg_receiver"/>
</dbReference>
<dbReference type="Proteomes" id="UP000324233">
    <property type="component" value="Chromosome"/>
</dbReference>
<evidence type="ECO:0000256" key="2">
    <source>
        <dbReference type="SAM" id="MobiDB-lite"/>
    </source>
</evidence>
<dbReference type="KEGG" id="agv:OJF2_20250"/>
<evidence type="ECO:0000313" key="5">
    <source>
        <dbReference type="Proteomes" id="UP000324233"/>
    </source>
</evidence>
<dbReference type="SUPFAM" id="SSF52172">
    <property type="entry name" value="CheY-like"/>
    <property type="match status" value="1"/>
</dbReference>
<name>A0A5B9VYV1_9BACT</name>
<evidence type="ECO:0000313" key="4">
    <source>
        <dbReference type="EMBL" id="QEH33523.1"/>
    </source>
</evidence>
<dbReference type="OrthoDB" id="276041at2"/>
<sequence>MSESGKAVWFLGDLEDPWVVAIGESLAGLPGLQVRGAGRELPAPPGGSEEVPGLLIVHRSRLTTHDLARLETWKSLGGERGRANQPRILLCYGPNVRYAELERCARLANLLIPEATASETLHRQARRLAALEADLLTRPPGQGRRVDVVSSNRALRDAIAEGLAELDFSSRAVADSGRFEALLPESDDMAEAAVWDVPVLEPGWPEVMQRRARLAPVVALLGLADRGLVAEARAAGASACLDLPLDLEDLGYVIDRVLAAAAVVGGPGARRAEGGHGSPPPPASRSRWPRQDSAPTMTSKKTTT</sequence>
<feature type="modified residue" description="4-aspartylphosphate" evidence="1">
    <location>
        <position position="196"/>
    </location>
</feature>
<gene>
    <name evidence="4" type="ORF">OJF2_20250</name>
</gene>
<organism evidence="4 5">
    <name type="scientific">Aquisphaera giovannonii</name>
    <dbReference type="NCBI Taxonomy" id="406548"/>
    <lineage>
        <taxon>Bacteria</taxon>
        <taxon>Pseudomonadati</taxon>
        <taxon>Planctomycetota</taxon>
        <taxon>Planctomycetia</taxon>
        <taxon>Isosphaerales</taxon>
        <taxon>Isosphaeraceae</taxon>
        <taxon>Aquisphaera</taxon>
    </lineage>
</organism>
<dbReference type="GO" id="GO:0000160">
    <property type="term" value="P:phosphorelay signal transduction system"/>
    <property type="evidence" value="ECO:0007669"/>
    <property type="project" value="InterPro"/>
</dbReference>
<dbReference type="RefSeq" id="WP_148593456.1">
    <property type="nucleotide sequence ID" value="NZ_CP042997.1"/>
</dbReference>
<evidence type="ECO:0000256" key="1">
    <source>
        <dbReference type="PROSITE-ProRule" id="PRU00169"/>
    </source>
</evidence>
<feature type="region of interest" description="Disordered" evidence="2">
    <location>
        <begin position="267"/>
        <end position="304"/>
    </location>
</feature>
<protein>
    <recommendedName>
        <fullName evidence="3">Response regulatory domain-containing protein</fullName>
    </recommendedName>
</protein>
<dbReference type="PROSITE" id="PS50110">
    <property type="entry name" value="RESPONSE_REGULATORY"/>
    <property type="match status" value="1"/>
</dbReference>
<dbReference type="EMBL" id="CP042997">
    <property type="protein sequence ID" value="QEH33523.1"/>
    <property type="molecule type" value="Genomic_DNA"/>
</dbReference>
<dbReference type="AlphaFoldDB" id="A0A5B9VYV1"/>
<reference evidence="4 5" key="1">
    <citation type="submission" date="2019-08" db="EMBL/GenBank/DDBJ databases">
        <title>Deep-cultivation of Planctomycetes and their phenomic and genomic characterization uncovers novel biology.</title>
        <authorList>
            <person name="Wiegand S."/>
            <person name="Jogler M."/>
            <person name="Boedeker C."/>
            <person name="Pinto D."/>
            <person name="Vollmers J."/>
            <person name="Rivas-Marin E."/>
            <person name="Kohn T."/>
            <person name="Peeters S.H."/>
            <person name="Heuer A."/>
            <person name="Rast P."/>
            <person name="Oberbeckmann S."/>
            <person name="Bunk B."/>
            <person name="Jeske O."/>
            <person name="Meyerdierks A."/>
            <person name="Storesund J.E."/>
            <person name="Kallscheuer N."/>
            <person name="Luecker S."/>
            <person name="Lage O.M."/>
            <person name="Pohl T."/>
            <person name="Merkel B.J."/>
            <person name="Hornburger P."/>
            <person name="Mueller R.-W."/>
            <person name="Bruemmer F."/>
            <person name="Labrenz M."/>
            <person name="Spormann A.M."/>
            <person name="Op den Camp H."/>
            <person name="Overmann J."/>
            <person name="Amann R."/>
            <person name="Jetten M.S.M."/>
            <person name="Mascher T."/>
            <person name="Medema M.H."/>
            <person name="Devos D.P."/>
            <person name="Kaster A.-K."/>
            <person name="Ovreas L."/>
            <person name="Rohde M."/>
            <person name="Galperin M.Y."/>
            <person name="Jogler C."/>
        </authorList>
    </citation>
    <scope>NUCLEOTIDE SEQUENCE [LARGE SCALE GENOMIC DNA]</scope>
    <source>
        <strain evidence="4 5">OJF2</strain>
    </source>
</reference>
<proteinExistence type="predicted"/>
<feature type="compositionally biased region" description="Polar residues" evidence="2">
    <location>
        <begin position="293"/>
        <end position="304"/>
    </location>
</feature>
<keyword evidence="1" id="KW-0597">Phosphoprotein</keyword>
<keyword evidence="5" id="KW-1185">Reference proteome</keyword>
<evidence type="ECO:0000259" key="3">
    <source>
        <dbReference type="PROSITE" id="PS50110"/>
    </source>
</evidence>
<accession>A0A5B9VYV1</accession>